<dbReference type="Proteomes" id="UP000070529">
    <property type="component" value="Unassembled WGS sequence"/>
</dbReference>
<protein>
    <recommendedName>
        <fullName evidence="3">PAS domain-containing protein</fullName>
    </recommendedName>
</protein>
<sequence length="345" mass="39343">MELLRNKLYETVSDISLWEDVLGLIIELSGAKKAILTLRDVHSSDLYIPKDVRLSLESPMLVGFSEKEIDDYIHVYQEKDPWTKVEAEHHPYFPYALSNFVDREELVKSGFMEWLEPQGIDDCVVIAVCTSVDHWVGINVFFSAKDSHVKRKIIDILSTFQPLMTEVWTFGQKVRIANTSTKKLKHYIEGLDTPVFLVSKDAELIDTNRAANEFLRLKCKTIRVQQSKLCSVDTQLRRKLRDAIHRAGNQEFTDLSLPKITLSHGHWRYTVTLLQKGEDVIGADTALRLVSINWSNPSPLSNVTSIKKNDHVEKTERELVSALAADDNVVQLLCPFGANRPKAKR</sequence>
<keyword evidence="2" id="KW-1185">Reference proteome</keyword>
<dbReference type="EMBL" id="LNTY01000006">
    <property type="protein sequence ID" value="KXF83042.1"/>
    <property type="molecule type" value="Genomic_DNA"/>
</dbReference>
<dbReference type="AlphaFoldDB" id="A0A135IC53"/>
<proteinExistence type="predicted"/>
<evidence type="ECO:0008006" key="3">
    <source>
        <dbReference type="Google" id="ProtNLM"/>
    </source>
</evidence>
<comment type="caution">
    <text evidence="1">The sequence shown here is derived from an EMBL/GenBank/DDBJ whole genome shotgun (WGS) entry which is preliminary data.</text>
</comment>
<evidence type="ECO:0000313" key="2">
    <source>
        <dbReference type="Proteomes" id="UP000070529"/>
    </source>
</evidence>
<evidence type="ECO:0000313" key="1">
    <source>
        <dbReference type="EMBL" id="KXF83042.1"/>
    </source>
</evidence>
<reference evidence="1 2" key="1">
    <citation type="submission" date="2015-11" db="EMBL/GenBank/DDBJ databases">
        <title>Genomic Taxonomy of the Vibrionaceae.</title>
        <authorList>
            <person name="Gomez-Gil B."/>
            <person name="Enciso-Ibarra J."/>
        </authorList>
    </citation>
    <scope>NUCLEOTIDE SEQUENCE [LARGE SCALE GENOMIC DNA]</scope>
    <source>
        <strain evidence="1 2">CAIM 912</strain>
    </source>
</reference>
<name>A0A135IC53_9GAMM</name>
<gene>
    <name evidence="1" type="ORF">ATN88_04735</name>
</gene>
<accession>A0A135IC53</accession>
<dbReference type="STRING" id="294935.ATN88_04735"/>
<organism evidence="1 2">
    <name type="scientific">Enterovibrio coralii</name>
    <dbReference type="NCBI Taxonomy" id="294935"/>
    <lineage>
        <taxon>Bacteria</taxon>
        <taxon>Pseudomonadati</taxon>
        <taxon>Pseudomonadota</taxon>
        <taxon>Gammaproteobacteria</taxon>
        <taxon>Vibrionales</taxon>
        <taxon>Vibrionaceae</taxon>
        <taxon>Enterovibrio</taxon>
    </lineage>
</organism>